<dbReference type="Proteomes" id="UP000095192">
    <property type="component" value="Unassembled WGS sequence"/>
</dbReference>
<feature type="domain" description="SCP" evidence="1">
    <location>
        <begin position="192"/>
        <end position="357"/>
    </location>
</feature>
<dbReference type="EMBL" id="JROU02001156">
    <property type="protein sequence ID" value="OEH77272.1"/>
    <property type="molecule type" value="Genomic_DNA"/>
</dbReference>
<dbReference type="InParanoid" id="A0A1D3D1E7"/>
<proteinExistence type="predicted"/>
<dbReference type="Pfam" id="PF00188">
    <property type="entry name" value="CAP"/>
    <property type="match status" value="1"/>
</dbReference>
<dbReference type="SUPFAM" id="SSF55797">
    <property type="entry name" value="PR-1-like"/>
    <property type="match status" value="1"/>
</dbReference>
<dbReference type="PROSITE" id="PS01010">
    <property type="entry name" value="CRISP_2"/>
    <property type="match status" value="1"/>
</dbReference>
<dbReference type="InterPro" id="IPR035940">
    <property type="entry name" value="CAP_sf"/>
</dbReference>
<protein>
    <recommendedName>
        <fullName evidence="1">SCP domain-containing protein</fullName>
    </recommendedName>
</protein>
<organism evidence="2 3">
    <name type="scientific">Cyclospora cayetanensis</name>
    <dbReference type="NCBI Taxonomy" id="88456"/>
    <lineage>
        <taxon>Eukaryota</taxon>
        <taxon>Sar</taxon>
        <taxon>Alveolata</taxon>
        <taxon>Apicomplexa</taxon>
        <taxon>Conoidasida</taxon>
        <taxon>Coccidia</taxon>
        <taxon>Eucoccidiorida</taxon>
        <taxon>Eimeriorina</taxon>
        <taxon>Eimeriidae</taxon>
        <taxon>Cyclospora</taxon>
    </lineage>
</organism>
<accession>A0A1D3D1E7</accession>
<dbReference type="PANTHER" id="PTHR10334">
    <property type="entry name" value="CYSTEINE-RICH SECRETORY PROTEIN-RELATED"/>
    <property type="match status" value="1"/>
</dbReference>
<dbReference type="PRINTS" id="PR00837">
    <property type="entry name" value="V5TPXLIKE"/>
</dbReference>
<dbReference type="VEuPathDB" id="ToxoDB:cyc_08792"/>
<dbReference type="InterPro" id="IPR014044">
    <property type="entry name" value="CAP_dom"/>
</dbReference>
<dbReference type="PROSITE" id="PS01009">
    <property type="entry name" value="CRISP_1"/>
    <property type="match status" value="1"/>
</dbReference>
<evidence type="ECO:0000313" key="2">
    <source>
        <dbReference type="EMBL" id="OEH77272.1"/>
    </source>
</evidence>
<evidence type="ECO:0000313" key="3">
    <source>
        <dbReference type="Proteomes" id="UP000095192"/>
    </source>
</evidence>
<reference evidence="2 3" key="1">
    <citation type="journal article" date="2016" name="BMC Genomics">
        <title>Comparative genomics reveals Cyclospora cayetanensis possesses coccidia-like metabolism and invasion components but unique surface antigens.</title>
        <authorList>
            <person name="Liu S."/>
            <person name="Wang L."/>
            <person name="Zheng H."/>
            <person name="Xu Z."/>
            <person name="Roellig D.M."/>
            <person name="Li N."/>
            <person name="Frace M.A."/>
            <person name="Tang K."/>
            <person name="Arrowood M.J."/>
            <person name="Moss D.M."/>
            <person name="Zhang L."/>
            <person name="Feng Y."/>
            <person name="Xiao L."/>
        </authorList>
    </citation>
    <scope>NUCLEOTIDE SEQUENCE [LARGE SCALE GENOMIC DNA]</scope>
    <source>
        <strain evidence="2 3">CHN_HEN01</strain>
    </source>
</reference>
<gene>
    <name evidence="2" type="ORF">cyc_08792</name>
</gene>
<dbReference type="InterPro" id="IPR001283">
    <property type="entry name" value="CRISP-related"/>
</dbReference>
<evidence type="ECO:0000259" key="1">
    <source>
        <dbReference type="SMART" id="SM00198"/>
    </source>
</evidence>
<dbReference type="VEuPathDB" id="ToxoDB:LOC34624410"/>
<dbReference type="InterPro" id="IPR018244">
    <property type="entry name" value="Allrgn_V5/Tpx1_CS"/>
</dbReference>
<keyword evidence="3" id="KW-1185">Reference proteome</keyword>
<dbReference type="AlphaFoldDB" id="A0A1D3D1E7"/>
<comment type="caution">
    <text evidence="2">The sequence shown here is derived from an EMBL/GenBank/DDBJ whole genome shotgun (WGS) entry which is preliminary data.</text>
</comment>
<dbReference type="Gene3D" id="3.40.33.10">
    <property type="entry name" value="CAP"/>
    <property type="match status" value="1"/>
</dbReference>
<dbReference type="GO" id="GO:0005576">
    <property type="term" value="C:extracellular region"/>
    <property type="evidence" value="ECO:0007669"/>
    <property type="project" value="InterPro"/>
</dbReference>
<sequence>MKKVPGGLQEALSKALQRKAGIVTSAPPPPPPAVTTQTAEQLLAEAQEMFREIDEAAEKSKNLIQPELPGLVKSDFIGESGALKASRTLFEGGKMLYDNLLGSYQGLPDAAREELGRLVSKSLNLRRDGNRVCLQFDTGYTVRAYNDEGLLGTSGTGYHIRMLKESNNVEKSCDLSTEHKYVTRTELVTMNEFRDNMLQGHNEIRGKHNVAPLKWNPMIAANVKKYLEYQNKYQGCRMEHSPVTTRTLPGIPQGTGENLMTCCSPGKIPPDVASMWASEAYCYRHGKIGNPCTGYLGPKCSTEKHAHGLMTGHYTAVAWDKSQQVGCAYTVCDRKCEGNRNIILIGCQYNPGGNIIGAYPYSVESAREAMAVYPSILPGAPGDAESRLECEKFRMKMEQENPRVDITRKKSSGEDSS</sequence>
<name>A0A1D3D1E7_9EIME</name>
<dbReference type="SMART" id="SM00198">
    <property type="entry name" value="SCP"/>
    <property type="match status" value="1"/>
</dbReference>